<dbReference type="InterPro" id="IPR013762">
    <property type="entry name" value="Integrase-like_cat_sf"/>
</dbReference>
<dbReference type="GO" id="GO:0015074">
    <property type="term" value="P:DNA integration"/>
    <property type="evidence" value="ECO:0007669"/>
    <property type="project" value="InterPro"/>
</dbReference>
<keyword evidence="3" id="KW-0233">DNA recombination</keyword>
<evidence type="ECO:0000256" key="3">
    <source>
        <dbReference type="ARBA" id="ARBA00023172"/>
    </source>
</evidence>
<evidence type="ECO:0000259" key="4">
    <source>
        <dbReference type="PROSITE" id="PS51898"/>
    </source>
</evidence>
<dbReference type="RefSeq" id="WP_230752678.1">
    <property type="nucleotide sequence ID" value="NZ_JAINWA010000001.1"/>
</dbReference>
<sequence>MDPLTKTLTYGRTTHQRDRDAALLTAYKWLEQGIPGKQAESTPVAQILSFDTALAQLKQLNINASETERLLALLNTKGQACAKADPVATKPTGHPFIQFLLDFWNYDKSKYIQGLLAHGTGITRRHCYEMANRVNTYWEPAFGKTITIEELKDEDIEEFLLKQKTAIREIKNKKTGTTEIVTTALSGATVNKILNSIRKPLKWAMKKNIISYDPTASLDSFSSKIKERGILEDNEVQALITLDWKDKRARVATLTSMTTGLRAGELLGLRVQDIREKSISVEHGWNTKDRLKTTKNGKSREVILLPYIRTILLEYAKTSPHGFKPDSFVFWSPLYADQPCDTKKFNDGFYEALGDIKITEENRKTRNIVFHSWRHYNATIIADHLDERTAQLLLGHLTASMTKRYADHATKKQLDIAATALDETFGTSFKFGSGT</sequence>
<dbReference type="Pfam" id="PF00589">
    <property type="entry name" value="Phage_integrase"/>
    <property type="match status" value="1"/>
</dbReference>
<evidence type="ECO:0000313" key="5">
    <source>
        <dbReference type="EMBL" id="MCD1653567.1"/>
    </source>
</evidence>
<dbReference type="PROSITE" id="PS51898">
    <property type="entry name" value="TYR_RECOMBINASE"/>
    <property type="match status" value="1"/>
</dbReference>
<dbReference type="Proteomes" id="UP001198163">
    <property type="component" value="Unassembled WGS sequence"/>
</dbReference>
<dbReference type="AlphaFoldDB" id="A0AAE3EFJ0"/>
<reference evidence="5" key="1">
    <citation type="submission" date="2021-08" db="EMBL/GenBank/DDBJ databases">
        <title>Comparative analyses of Brucepasteria parasyntrophica and Teretinema zuelzerae.</title>
        <authorList>
            <person name="Song Y."/>
            <person name="Brune A."/>
        </authorList>
    </citation>
    <scope>NUCLEOTIDE SEQUENCE</scope>
    <source>
        <strain evidence="5">DSM 1903</strain>
    </source>
</reference>
<dbReference type="InterPro" id="IPR002104">
    <property type="entry name" value="Integrase_catalytic"/>
</dbReference>
<feature type="domain" description="Tyr recombinase" evidence="4">
    <location>
        <begin position="226"/>
        <end position="419"/>
    </location>
</feature>
<name>A0AAE3EFJ0_9SPIR</name>
<evidence type="ECO:0000313" key="6">
    <source>
        <dbReference type="Proteomes" id="UP001198163"/>
    </source>
</evidence>
<protein>
    <submittedName>
        <fullName evidence="5">Site-specific integrase</fullName>
    </submittedName>
</protein>
<dbReference type="EMBL" id="JAINWA010000001">
    <property type="protein sequence ID" value="MCD1653567.1"/>
    <property type="molecule type" value="Genomic_DNA"/>
</dbReference>
<dbReference type="GO" id="GO:0003677">
    <property type="term" value="F:DNA binding"/>
    <property type="evidence" value="ECO:0007669"/>
    <property type="project" value="UniProtKB-KW"/>
</dbReference>
<dbReference type="Gene3D" id="1.10.443.10">
    <property type="entry name" value="Intergrase catalytic core"/>
    <property type="match status" value="1"/>
</dbReference>
<dbReference type="InterPro" id="IPR010998">
    <property type="entry name" value="Integrase_recombinase_N"/>
</dbReference>
<dbReference type="PANTHER" id="PTHR30349:SF41">
    <property type="entry name" value="INTEGRASE_RECOMBINASE PROTEIN MJ0367-RELATED"/>
    <property type="match status" value="1"/>
</dbReference>
<accession>A0AAE3EFJ0</accession>
<dbReference type="InterPro" id="IPR011010">
    <property type="entry name" value="DNA_brk_join_enz"/>
</dbReference>
<organism evidence="5 6">
    <name type="scientific">Teretinema zuelzerae</name>
    <dbReference type="NCBI Taxonomy" id="156"/>
    <lineage>
        <taxon>Bacteria</taxon>
        <taxon>Pseudomonadati</taxon>
        <taxon>Spirochaetota</taxon>
        <taxon>Spirochaetia</taxon>
        <taxon>Spirochaetales</taxon>
        <taxon>Treponemataceae</taxon>
        <taxon>Teretinema</taxon>
    </lineage>
</organism>
<dbReference type="Gene3D" id="1.10.150.130">
    <property type="match status" value="1"/>
</dbReference>
<dbReference type="SUPFAM" id="SSF56349">
    <property type="entry name" value="DNA breaking-rejoining enzymes"/>
    <property type="match status" value="1"/>
</dbReference>
<gene>
    <name evidence="5" type="ORF">K7J14_02495</name>
</gene>
<dbReference type="InterPro" id="IPR050090">
    <property type="entry name" value="Tyrosine_recombinase_XerCD"/>
</dbReference>
<keyword evidence="2" id="KW-0238">DNA-binding</keyword>
<dbReference type="PANTHER" id="PTHR30349">
    <property type="entry name" value="PHAGE INTEGRASE-RELATED"/>
    <property type="match status" value="1"/>
</dbReference>
<evidence type="ECO:0000256" key="2">
    <source>
        <dbReference type="ARBA" id="ARBA00023125"/>
    </source>
</evidence>
<dbReference type="GO" id="GO:0006310">
    <property type="term" value="P:DNA recombination"/>
    <property type="evidence" value="ECO:0007669"/>
    <property type="project" value="UniProtKB-KW"/>
</dbReference>
<dbReference type="CDD" id="cd00397">
    <property type="entry name" value="DNA_BRE_C"/>
    <property type="match status" value="1"/>
</dbReference>
<comment type="caution">
    <text evidence="5">The sequence shown here is derived from an EMBL/GenBank/DDBJ whole genome shotgun (WGS) entry which is preliminary data.</text>
</comment>
<comment type="similarity">
    <text evidence="1">Belongs to the 'phage' integrase family.</text>
</comment>
<keyword evidence="6" id="KW-1185">Reference proteome</keyword>
<evidence type="ECO:0000256" key="1">
    <source>
        <dbReference type="ARBA" id="ARBA00008857"/>
    </source>
</evidence>
<proteinExistence type="inferred from homology"/>